<evidence type="ECO:0000313" key="2">
    <source>
        <dbReference type="Proteomes" id="UP001595829"/>
    </source>
</evidence>
<dbReference type="RefSeq" id="WP_345687689.1">
    <property type="nucleotide sequence ID" value="NZ_BAABIT010000001.1"/>
</dbReference>
<protein>
    <submittedName>
        <fullName evidence="1">Uncharacterized protein</fullName>
    </submittedName>
</protein>
<name>A0ABV9XJ95_9ACTN</name>
<sequence length="354" mass="36961">MSVLVADTAGVSYAEIRAGELHRLRPVPGDATRTVGTSRRAVRHERGLSVLAEVRESDVPLLAGSSPDASDLRPVPVTPGGPAPVVVNGVAADGTALATVEHPDPGRLQGPLYALPWGAAEWRRLRVPDTFSLLWVAGSDGGTVYVVGATGAPGASSVLEMRPALFAVDVAGGGVAELPLPARGPERPLRDRLRLESIDPSVGRLEHGAFRGDVLVANASYGEAFEYEVLHAVDRRRGTWSTARLRRDDAVADQWVDAHGTAYAVTSGAELWTSRGGGAWQRLALRPRLAGLLGVDAARAGLGAAAFVSGRLLMAAAGAIVSCAPDGTDPRVLCRYGGDVRVHTFVRPPAGAPR</sequence>
<gene>
    <name evidence="1" type="ORF">ACFPM3_20855</name>
</gene>
<dbReference type="EMBL" id="JBHSJD010000016">
    <property type="protein sequence ID" value="MFC5024578.1"/>
    <property type="molecule type" value="Genomic_DNA"/>
</dbReference>
<keyword evidence="2" id="KW-1185">Reference proteome</keyword>
<dbReference type="Proteomes" id="UP001595829">
    <property type="component" value="Unassembled WGS sequence"/>
</dbReference>
<proteinExistence type="predicted"/>
<reference evidence="2" key="1">
    <citation type="journal article" date="2019" name="Int. J. Syst. Evol. Microbiol.">
        <title>The Global Catalogue of Microorganisms (GCM) 10K type strain sequencing project: providing services to taxonomists for standard genome sequencing and annotation.</title>
        <authorList>
            <consortium name="The Broad Institute Genomics Platform"/>
            <consortium name="The Broad Institute Genome Sequencing Center for Infectious Disease"/>
            <person name="Wu L."/>
            <person name="Ma J."/>
        </authorList>
    </citation>
    <scope>NUCLEOTIDE SEQUENCE [LARGE SCALE GENOMIC DNA]</scope>
    <source>
        <strain evidence="2">CGMCC 4.1648</strain>
    </source>
</reference>
<evidence type="ECO:0000313" key="1">
    <source>
        <dbReference type="EMBL" id="MFC5024578.1"/>
    </source>
</evidence>
<organism evidence="1 2">
    <name type="scientific">Streptomyces coeruleoprunus</name>
    <dbReference type="NCBI Taxonomy" id="285563"/>
    <lineage>
        <taxon>Bacteria</taxon>
        <taxon>Bacillati</taxon>
        <taxon>Actinomycetota</taxon>
        <taxon>Actinomycetes</taxon>
        <taxon>Kitasatosporales</taxon>
        <taxon>Streptomycetaceae</taxon>
        <taxon>Streptomyces</taxon>
    </lineage>
</organism>
<accession>A0ABV9XJ95</accession>
<comment type="caution">
    <text evidence="1">The sequence shown here is derived from an EMBL/GenBank/DDBJ whole genome shotgun (WGS) entry which is preliminary data.</text>
</comment>